<sequence>YHCGSKPRFFRGSFLFIIIIMENKHKYNSIEYDIQQLTSSDKEYAATYLNETDETRETAIAEVRCWIDDEMHIQIDDFLILRFLRVCKFNLEKTKARIRNYYKLRSDLPEWFSNTDPFQPELQELINMGLYLPLRKPDSQGRFVVIARSTLHNPRIHKLSDIIKVGVMVVELAMRNRAIATSASVYGFTMINDVINPTIQQFLQFGPSILKKIAHTWQNCYPMRFQLINVINAPMFIDISFKIFKSFLSEKISKRIHTYSHMMPSCFEDIPANILPVEYGGTDGTIQELTAHIRSAVNKASRNVVMASLCGDSVECCAQHKLTNEEKRYAAAHLNETDEIRENAIKEIKRWLERCDDLHIRIDDFFILRFLRVCKFNLEKTKIRIRNYYKQRSDLLEWYTNIDPFRPELQDLLDLGYYLPLRKPDNQGRLVFIVHGTRHDPRIHKISDIYKVGMIATEVAVKCYPAASVYGYTIFIDVSNPTLQHIAQLRPYVLMNFVHAWQNCYPARVQSINIFNAPVFFDVVVKILKSFMTEKLKSRFHVYSHRTMQNCFKDILANILPVEYGGTDGTIKELTEYWKKLIEENRDWLMNEGNDKIIISI</sequence>
<dbReference type="PROSITE" id="PS50191">
    <property type="entry name" value="CRAL_TRIO"/>
    <property type="match status" value="2"/>
</dbReference>
<dbReference type="InterPro" id="IPR036273">
    <property type="entry name" value="CRAL/TRIO_N_dom_sf"/>
</dbReference>
<proteinExistence type="predicted"/>
<dbReference type="SMART" id="SM00516">
    <property type="entry name" value="SEC14"/>
    <property type="match status" value="2"/>
</dbReference>
<feature type="domain" description="CRAL-TRIO" evidence="1">
    <location>
        <begin position="406"/>
        <end position="572"/>
    </location>
</feature>
<dbReference type="EMBL" id="JAANIC010002283">
    <property type="protein sequence ID" value="KAG5345493.1"/>
    <property type="molecule type" value="Genomic_DNA"/>
</dbReference>
<dbReference type="Gene3D" id="3.40.525.10">
    <property type="entry name" value="CRAL-TRIO lipid binding domain"/>
    <property type="match status" value="2"/>
</dbReference>
<feature type="non-terminal residue" evidence="2">
    <location>
        <position position="601"/>
    </location>
</feature>
<dbReference type="PRINTS" id="PR00180">
    <property type="entry name" value="CRETINALDHBP"/>
</dbReference>
<dbReference type="Pfam" id="PF00650">
    <property type="entry name" value="CRAL_TRIO"/>
    <property type="match status" value="2"/>
</dbReference>
<dbReference type="InterPro" id="IPR036865">
    <property type="entry name" value="CRAL-TRIO_dom_sf"/>
</dbReference>
<dbReference type="GO" id="GO:0016020">
    <property type="term" value="C:membrane"/>
    <property type="evidence" value="ECO:0007669"/>
    <property type="project" value="TreeGrafter"/>
</dbReference>
<evidence type="ECO:0000313" key="2">
    <source>
        <dbReference type="EMBL" id="KAG5345493.1"/>
    </source>
</evidence>
<dbReference type="PANTHER" id="PTHR10174">
    <property type="entry name" value="ALPHA-TOCOPHEROL TRANSFER PROTEIN-RELATED"/>
    <property type="match status" value="1"/>
</dbReference>
<dbReference type="GO" id="GO:1902936">
    <property type="term" value="F:phosphatidylinositol bisphosphate binding"/>
    <property type="evidence" value="ECO:0007669"/>
    <property type="project" value="TreeGrafter"/>
</dbReference>
<protein>
    <submittedName>
        <fullName evidence="2">TTPA protein</fullName>
    </submittedName>
</protein>
<accession>A0A836GLK2</accession>
<dbReference type="SUPFAM" id="SSF46938">
    <property type="entry name" value="CRAL/TRIO N-terminal domain"/>
    <property type="match status" value="2"/>
</dbReference>
<dbReference type="CDD" id="cd00170">
    <property type="entry name" value="SEC14"/>
    <property type="match status" value="2"/>
</dbReference>
<dbReference type="InterPro" id="IPR011074">
    <property type="entry name" value="CRAL/TRIO_N_dom"/>
</dbReference>
<comment type="caution">
    <text evidence="2">The sequence shown here is derived from an EMBL/GenBank/DDBJ whole genome shotgun (WGS) entry which is preliminary data.</text>
</comment>
<dbReference type="SUPFAM" id="SSF52087">
    <property type="entry name" value="CRAL/TRIO domain"/>
    <property type="match status" value="2"/>
</dbReference>
<feature type="domain" description="CRAL-TRIO" evidence="1">
    <location>
        <begin position="119"/>
        <end position="287"/>
    </location>
</feature>
<dbReference type="SMART" id="SM01100">
    <property type="entry name" value="CRAL_TRIO_N"/>
    <property type="match status" value="2"/>
</dbReference>
<keyword evidence="3" id="KW-1185">Reference proteome</keyword>
<dbReference type="AlphaFoldDB" id="A0A836GLK2"/>
<reference evidence="2" key="1">
    <citation type="submission" date="2020-03" db="EMBL/GenBank/DDBJ databases">
        <title>Relaxed selection underlies rapid genomic changes in the transitions from sociality to social parasitism in ants.</title>
        <authorList>
            <person name="Bi X."/>
        </authorList>
    </citation>
    <scope>NUCLEOTIDE SEQUENCE</scope>
    <source>
        <strain evidence="2">BGI-DK2014a</strain>
        <tissue evidence="2">Whole body</tissue>
    </source>
</reference>
<gene>
    <name evidence="2" type="primary">Ttpa</name>
    <name evidence="2" type="ORF">G6Z76_0001688</name>
</gene>
<dbReference type="InterPro" id="IPR001251">
    <property type="entry name" value="CRAL-TRIO_dom"/>
</dbReference>
<organism evidence="2 3">
    <name type="scientific">Acromyrmex charruanus</name>
    <dbReference type="NCBI Taxonomy" id="2715315"/>
    <lineage>
        <taxon>Eukaryota</taxon>
        <taxon>Metazoa</taxon>
        <taxon>Ecdysozoa</taxon>
        <taxon>Arthropoda</taxon>
        <taxon>Hexapoda</taxon>
        <taxon>Insecta</taxon>
        <taxon>Pterygota</taxon>
        <taxon>Neoptera</taxon>
        <taxon>Endopterygota</taxon>
        <taxon>Hymenoptera</taxon>
        <taxon>Apocrita</taxon>
        <taxon>Aculeata</taxon>
        <taxon>Formicoidea</taxon>
        <taxon>Formicidae</taxon>
        <taxon>Myrmicinae</taxon>
        <taxon>Acromyrmex</taxon>
    </lineage>
</organism>
<dbReference type="Gene3D" id="1.10.8.20">
    <property type="entry name" value="N-terminal domain of phosphatidylinositol transfer protein sec14p"/>
    <property type="match status" value="2"/>
</dbReference>
<dbReference type="PANTHER" id="PTHR10174:SF224">
    <property type="entry name" value="RETINOL-BINDING PROTEIN PINTA"/>
    <property type="match status" value="1"/>
</dbReference>
<evidence type="ECO:0000259" key="1">
    <source>
        <dbReference type="PROSITE" id="PS50191"/>
    </source>
</evidence>
<feature type="non-terminal residue" evidence="2">
    <location>
        <position position="1"/>
    </location>
</feature>
<evidence type="ECO:0000313" key="3">
    <source>
        <dbReference type="Proteomes" id="UP000669903"/>
    </source>
</evidence>
<dbReference type="Proteomes" id="UP000669903">
    <property type="component" value="Unassembled WGS sequence"/>
</dbReference>
<name>A0A836GLK2_9HYME</name>